<dbReference type="UniPathway" id="UPA00219"/>
<name>A0A1U9JW37_9HYPH</name>
<keyword evidence="10" id="KW-0732">Signal</keyword>
<keyword evidence="3" id="KW-0328">Glycosyltransferase</keyword>
<dbReference type="GO" id="GO:0005576">
    <property type="term" value="C:extracellular region"/>
    <property type="evidence" value="ECO:0007669"/>
    <property type="project" value="TreeGrafter"/>
</dbReference>
<gene>
    <name evidence="12" type="primary">ykuD</name>
    <name evidence="12" type="ORF">BHV28_13680</name>
</gene>
<dbReference type="Proteomes" id="UP000188912">
    <property type="component" value="Chromosome"/>
</dbReference>
<comment type="similarity">
    <text evidence="2">Belongs to the YkuD family.</text>
</comment>
<comment type="pathway">
    <text evidence="1 9">Cell wall biogenesis; peptidoglycan biosynthesis.</text>
</comment>
<evidence type="ECO:0000313" key="13">
    <source>
        <dbReference type="Proteomes" id="UP000188912"/>
    </source>
</evidence>
<evidence type="ECO:0000259" key="11">
    <source>
        <dbReference type="PROSITE" id="PS52029"/>
    </source>
</evidence>
<evidence type="ECO:0000256" key="9">
    <source>
        <dbReference type="PROSITE-ProRule" id="PRU01373"/>
    </source>
</evidence>
<feature type="chain" id="PRO_5012482462" evidence="10">
    <location>
        <begin position="23"/>
        <end position="229"/>
    </location>
</feature>
<dbReference type="FunFam" id="2.40.440.10:FF:000002">
    <property type="entry name" value="L,D-transpeptidase ErfK/SrfK"/>
    <property type="match status" value="1"/>
</dbReference>
<evidence type="ECO:0000256" key="7">
    <source>
        <dbReference type="ARBA" id="ARBA00022984"/>
    </source>
</evidence>
<keyword evidence="4" id="KW-0808">Transferase</keyword>
<dbReference type="AlphaFoldDB" id="A0A1U9JW37"/>
<evidence type="ECO:0000256" key="10">
    <source>
        <dbReference type="SAM" id="SignalP"/>
    </source>
</evidence>
<dbReference type="GO" id="GO:0018104">
    <property type="term" value="P:peptidoglycan-protein cross-linking"/>
    <property type="evidence" value="ECO:0007669"/>
    <property type="project" value="TreeGrafter"/>
</dbReference>
<feature type="active site" description="Proton donor/acceptor" evidence="9">
    <location>
        <position position="189"/>
    </location>
</feature>
<keyword evidence="7 9" id="KW-0573">Peptidoglycan synthesis</keyword>
<dbReference type="KEGG" id="thd:BHV28_13680"/>
<keyword evidence="5" id="KW-0378">Hydrolase</keyword>
<dbReference type="GO" id="GO:0008360">
    <property type="term" value="P:regulation of cell shape"/>
    <property type="evidence" value="ECO:0007669"/>
    <property type="project" value="UniProtKB-UniRule"/>
</dbReference>
<dbReference type="Pfam" id="PF03734">
    <property type="entry name" value="YkuD"/>
    <property type="match status" value="1"/>
</dbReference>
<reference evidence="12 13" key="1">
    <citation type="journal article" date="2010" name="Science">
        <title>Genomic comparison of the ants Camponotus floridanus and Harpegnathos saltator.</title>
        <authorList>
            <person name="Bonasio R."/>
            <person name="Zhang G."/>
            <person name="Ye C."/>
            <person name="Mutti N.S."/>
            <person name="Fang X."/>
            <person name="Qin N."/>
            <person name="Donahue G."/>
            <person name="Yang P."/>
            <person name="Li Q."/>
            <person name="Li C."/>
            <person name="Zhang P."/>
            <person name="Huang Z."/>
            <person name="Berger S.L."/>
            <person name="Reinberg D."/>
            <person name="Wang J."/>
            <person name="Liebig J."/>
        </authorList>
    </citation>
    <scope>NUCLEOTIDE SEQUENCE [LARGE SCALE GENOMIC DNA]</scope>
    <source>
        <strain evidence="12 13">Hsal</strain>
    </source>
</reference>
<dbReference type="PANTHER" id="PTHR30582:SF24">
    <property type="entry name" value="L,D-TRANSPEPTIDASE ERFK_SRFK-RELATED"/>
    <property type="match status" value="1"/>
</dbReference>
<dbReference type="CDD" id="cd16913">
    <property type="entry name" value="YkuD_like"/>
    <property type="match status" value="1"/>
</dbReference>
<keyword evidence="6 9" id="KW-0133">Cell shape</keyword>
<dbReference type="GO" id="GO:0071555">
    <property type="term" value="P:cell wall organization"/>
    <property type="evidence" value="ECO:0007669"/>
    <property type="project" value="UniProtKB-UniRule"/>
</dbReference>
<dbReference type="Gene3D" id="2.40.440.10">
    <property type="entry name" value="L,D-transpeptidase catalytic domain-like"/>
    <property type="match status" value="1"/>
</dbReference>
<proteinExistence type="inferred from homology"/>
<accession>A0A1U9JW37</accession>
<organism evidence="12 13">
    <name type="scientific">Candidatus Tokpelaia hoelldobleri</name>
    <dbReference type="NCBI Taxonomy" id="1902579"/>
    <lineage>
        <taxon>Bacteria</taxon>
        <taxon>Pseudomonadati</taxon>
        <taxon>Pseudomonadota</taxon>
        <taxon>Alphaproteobacteria</taxon>
        <taxon>Hyphomicrobiales</taxon>
        <taxon>Candidatus Tokpelaia</taxon>
    </lineage>
</organism>
<evidence type="ECO:0000256" key="1">
    <source>
        <dbReference type="ARBA" id="ARBA00004752"/>
    </source>
</evidence>
<feature type="domain" description="L,D-TPase catalytic" evidence="11">
    <location>
        <begin position="90"/>
        <end position="229"/>
    </location>
</feature>
<evidence type="ECO:0000256" key="3">
    <source>
        <dbReference type="ARBA" id="ARBA00022676"/>
    </source>
</evidence>
<dbReference type="EMBL" id="CP017315">
    <property type="protein sequence ID" value="AQS42051.1"/>
    <property type="molecule type" value="Genomic_DNA"/>
</dbReference>
<dbReference type="InterPro" id="IPR038063">
    <property type="entry name" value="Transpep_catalytic_dom"/>
</dbReference>
<keyword evidence="13" id="KW-1185">Reference proteome</keyword>
<feature type="active site" description="Nucleophile" evidence="9">
    <location>
        <position position="205"/>
    </location>
</feature>
<dbReference type="PANTHER" id="PTHR30582">
    <property type="entry name" value="L,D-TRANSPEPTIDASE"/>
    <property type="match status" value="1"/>
</dbReference>
<dbReference type="STRING" id="1902579.BHV28_13680"/>
<dbReference type="PROSITE" id="PS51257">
    <property type="entry name" value="PROKAR_LIPOPROTEIN"/>
    <property type="match status" value="1"/>
</dbReference>
<feature type="signal peptide" evidence="10">
    <location>
        <begin position="1"/>
        <end position="22"/>
    </location>
</feature>
<keyword evidence="8 9" id="KW-0961">Cell wall biogenesis/degradation</keyword>
<evidence type="ECO:0000256" key="5">
    <source>
        <dbReference type="ARBA" id="ARBA00022801"/>
    </source>
</evidence>
<evidence type="ECO:0000256" key="6">
    <source>
        <dbReference type="ARBA" id="ARBA00022960"/>
    </source>
</evidence>
<evidence type="ECO:0000256" key="2">
    <source>
        <dbReference type="ARBA" id="ARBA00005992"/>
    </source>
</evidence>
<dbReference type="InterPro" id="IPR050979">
    <property type="entry name" value="LD-transpeptidase"/>
</dbReference>
<evidence type="ECO:0000256" key="8">
    <source>
        <dbReference type="ARBA" id="ARBA00023316"/>
    </source>
</evidence>
<dbReference type="GO" id="GO:0071972">
    <property type="term" value="F:peptidoglycan L,D-transpeptidase activity"/>
    <property type="evidence" value="ECO:0007669"/>
    <property type="project" value="TreeGrafter"/>
</dbReference>
<dbReference type="InterPro" id="IPR005490">
    <property type="entry name" value="LD_TPept_cat_dom"/>
</dbReference>
<sequence length="229" mass="24997">MRKHQKPCRALLATLTAGLMLAGCTTFGNGLPGINAGSLFNKQQGTTFSYPQIYAAKTDGGYTIPAVPWEKINPSYLRQTVNYPTSEAPGTIVVDTGSRHLYLVESNGKAIRYGIGIGRAGFSWSGRAVVDHKQQWPRWFPPAEMISRKPELQHYSAANGGMGPGLKNPLGARALYIYQGGKDTLYRIHGNPEWWSIGNAVSSGCIRMLNQDAIDLYNRVSAKAPIVVK</sequence>
<dbReference type="GO" id="GO:0016757">
    <property type="term" value="F:glycosyltransferase activity"/>
    <property type="evidence" value="ECO:0007669"/>
    <property type="project" value="UniProtKB-KW"/>
</dbReference>
<dbReference type="PROSITE" id="PS52029">
    <property type="entry name" value="LD_TPASE"/>
    <property type="match status" value="1"/>
</dbReference>
<dbReference type="SUPFAM" id="SSF141523">
    <property type="entry name" value="L,D-transpeptidase catalytic domain-like"/>
    <property type="match status" value="1"/>
</dbReference>
<evidence type="ECO:0000313" key="12">
    <source>
        <dbReference type="EMBL" id="AQS42051.1"/>
    </source>
</evidence>
<evidence type="ECO:0000256" key="4">
    <source>
        <dbReference type="ARBA" id="ARBA00022679"/>
    </source>
</evidence>
<reference evidence="12 13" key="2">
    <citation type="journal article" date="2016" name="Sci. Rep.">
        <title>The genome of Rhizobiales bacteria in predatory ants reveals urease gene functions but no genes for nitrogen fixation.</title>
        <authorList>
            <person name="Neuvonen M.M."/>
            <person name="Tamarit D."/>
            <person name="Naslund K."/>
            <person name="Liebig J."/>
            <person name="Feldhaar H."/>
            <person name="Moran N.A."/>
            <person name="Guy L."/>
            <person name="Andersson S.G."/>
        </authorList>
    </citation>
    <scope>NUCLEOTIDE SEQUENCE [LARGE SCALE GENOMIC DNA]</scope>
    <source>
        <strain evidence="12 13">Hsal</strain>
    </source>
</reference>
<protein>
    <submittedName>
        <fullName evidence="12">L,D-transpeptidase catalytic domain-containing protein YkuD</fullName>
    </submittedName>
</protein>